<dbReference type="Pfam" id="PF01098">
    <property type="entry name" value="FTSW_RODA_SPOVE"/>
    <property type="match status" value="1"/>
</dbReference>
<dbReference type="GO" id="GO:0015648">
    <property type="term" value="F:lipid-linked peptidoglycan transporter activity"/>
    <property type="evidence" value="ECO:0007669"/>
    <property type="project" value="TreeGrafter"/>
</dbReference>
<keyword evidence="6 11" id="KW-0133">Cell shape</keyword>
<sequence>MLRFDRRVLNNFDWVTVLTLSLITIMSLANLFSATWNGGPSPSPLFFKQLYFFLFGYALILFILSVDYSELEMLSYVGYVAVCFLLIYTKLFVKVVAGSQRWIDLGFIKLQPSEPAKLFLVLVLASCYARFEAKEDGYGLLDLLRPAALTVVPFLLIVIQPDLGTALMLAFMFVSMTLFSRLRWPALTSLSITGLITVVLGWKYGLKPYQRRRIETFLNPESDPMNHGYQIKQSKIAVGSGEFFGKGFMEGTQGHLNFLPERHTDFAFAVWCEELGFVGSMFFLLCFFFLLLWGMNIALSARDKFGVYLAFGIVMLIFWQGLINLFMIMGMLPVVGIPLPFFSYGGSSLLTNLIAIGILMNIRMRRFQKR</sequence>
<keyword evidence="9 11" id="KW-0472">Membrane</keyword>
<comment type="similarity">
    <text evidence="11">Belongs to the SEDS family. MrdB/RodA subfamily.</text>
</comment>
<evidence type="ECO:0000256" key="7">
    <source>
        <dbReference type="ARBA" id="ARBA00022984"/>
    </source>
</evidence>
<comment type="subcellular location">
    <subcellularLocation>
        <location evidence="11">Cell membrane</location>
        <topology evidence="11">Multi-pass membrane protein</topology>
    </subcellularLocation>
    <subcellularLocation>
        <location evidence="1">Membrane</location>
        <topology evidence="1">Multi-pass membrane protein</topology>
    </subcellularLocation>
</comment>
<keyword evidence="5 11" id="KW-0812">Transmembrane</keyword>
<keyword evidence="3 11" id="KW-0328">Glycosyltransferase</keyword>
<feature type="transmembrane region" description="Helical" evidence="11">
    <location>
        <begin position="275"/>
        <end position="293"/>
    </location>
</feature>
<keyword evidence="2 11" id="KW-1003">Cell membrane</keyword>
<evidence type="ECO:0000313" key="13">
    <source>
        <dbReference type="Proteomes" id="UP000316238"/>
    </source>
</evidence>
<protein>
    <recommendedName>
        <fullName evidence="11">Peptidoglycan glycosyltransferase RodA</fullName>
        <shortName evidence="11">PGT</shortName>
        <ecNumber evidence="11">2.4.99.28</ecNumber>
    </recommendedName>
    <alternativeName>
        <fullName evidence="11">Cell elongation protein RodA</fullName>
    </alternativeName>
    <alternativeName>
        <fullName evidence="11">Cell wall polymerase</fullName>
    </alternativeName>
    <alternativeName>
        <fullName evidence="11">Peptidoglycan polymerase</fullName>
        <shortName evidence="11">PG polymerase</shortName>
    </alternativeName>
</protein>
<feature type="transmembrane region" description="Helical" evidence="11">
    <location>
        <begin position="76"/>
        <end position="93"/>
    </location>
</feature>
<dbReference type="GO" id="GO:0008360">
    <property type="term" value="P:regulation of cell shape"/>
    <property type="evidence" value="ECO:0007669"/>
    <property type="project" value="UniProtKB-KW"/>
</dbReference>
<reference evidence="12" key="1">
    <citation type="submission" date="2017-07" db="EMBL/GenBank/DDBJ databases">
        <title>The cable genome - Insights into the physiology and evolution of filamentous bacteria capable of sulfide oxidation via long distance electron transfer.</title>
        <authorList>
            <person name="Thorup C."/>
            <person name="Bjerg J.T."/>
            <person name="Schreiber L."/>
            <person name="Nielsen L.P."/>
            <person name="Kjeldsen K.U."/>
            <person name="Boesen T."/>
            <person name="Boggild A."/>
            <person name="Meysman F."/>
            <person name="Geelhoed J."/>
            <person name="Schramm A."/>
        </authorList>
    </citation>
    <scope>NUCLEOTIDE SEQUENCE [LARGE SCALE GENOMIC DNA]</scope>
    <source>
        <strain evidence="12">GS</strain>
    </source>
</reference>
<evidence type="ECO:0000256" key="1">
    <source>
        <dbReference type="ARBA" id="ARBA00004141"/>
    </source>
</evidence>
<evidence type="ECO:0000256" key="4">
    <source>
        <dbReference type="ARBA" id="ARBA00022679"/>
    </source>
</evidence>
<feature type="transmembrane region" description="Helical" evidence="11">
    <location>
        <begin position="305"/>
        <end position="329"/>
    </location>
</feature>
<dbReference type="InterPro" id="IPR001182">
    <property type="entry name" value="FtsW/RodA"/>
</dbReference>
<evidence type="ECO:0000256" key="11">
    <source>
        <dbReference type="HAMAP-Rule" id="MF_02079"/>
    </source>
</evidence>
<feature type="transmembrane region" description="Helical" evidence="11">
    <location>
        <begin position="341"/>
        <end position="362"/>
    </location>
</feature>
<keyword evidence="4 11" id="KW-0808">Transferase</keyword>
<keyword evidence="7 11" id="KW-0573">Peptidoglycan synthesis</keyword>
<keyword evidence="10 11" id="KW-0961">Cell wall biogenesis/degradation</keyword>
<keyword evidence="8 11" id="KW-1133">Transmembrane helix</keyword>
<dbReference type="PANTHER" id="PTHR30474:SF1">
    <property type="entry name" value="PEPTIDOGLYCAN GLYCOSYLTRANSFERASE MRDB"/>
    <property type="match status" value="1"/>
</dbReference>
<dbReference type="GO" id="GO:0009252">
    <property type="term" value="P:peptidoglycan biosynthetic process"/>
    <property type="evidence" value="ECO:0007669"/>
    <property type="project" value="UniProtKB-UniRule"/>
</dbReference>
<dbReference type="Proteomes" id="UP000316238">
    <property type="component" value="Unassembled WGS sequence"/>
</dbReference>
<dbReference type="AlphaFoldDB" id="A0A521G567"/>
<evidence type="ECO:0000256" key="10">
    <source>
        <dbReference type="ARBA" id="ARBA00023316"/>
    </source>
</evidence>
<accession>A0A521G567</accession>
<name>A0A521G567_9BACT</name>
<comment type="pathway">
    <text evidence="11">Cell wall biogenesis; peptidoglycan biosynthesis.</text>
</comment>
<proteinExistence type="inferred from homology"/>
<feature type="transmembrane region" description="Helical" evidence="11">
    <location>
        <begin position="12"/>
        <end position="33"/>
    </location>
</feature>
<feature type="transmembrane region" description="Helical" evidence="11">
    <location>
        <begin position="186"/>
        <end position="205"/>
    </location>
</feature>
<feature type="transmembrane region" description="Helical" evidence="11">
    <location>
        <begin position="45"/>
        <end position="64"/>
    </location>
</feature>
<comment type="catalytic activity">
    <reaction evidence="11">
        <text>[GlcNAc-(1-&gt;4)-Mur2Ac(oyl-L-Ala-gamma-D-Glu-L-Lys-D-Ala-D-Ala)](n)-di-trans,octa-cis-undecaprenyl diphosphate + beta-D-GlcNAc-(1-&gt;4)-Mur2Ac(oyl-L-Ala-gamma-D-Glu-L-Lys-D-Ala-D-Ala)-di-trans,octa-cis-undecaprenyl diphosphate = [GlcNAc-(1-&gt;4)-Mur2Ac(oyl-L-Ala-gamma-D-Glu-L-Lys-D-Ala-D-Ala)](n+1)-di-trans,octa-cis-undecaprenyl diphosphate + di-trans,octa-cis-undecaprenyl diphosphate + H(+)</text>
        <dbReference type="Rhea" id="RHEA:23708"/>
        <dbReference type="Rhea" id="RHEA-COMP:9602"/>
        <dbReference type="Rhea" id="RHEA-COMP:9603"/>
        <dbReference type="ChEBI" id="CHEBI:15378"/>
        <dbReference type="ChEBI" id="CHEBI:58405"/>
        <dbReference type="ChEBI" id="CHEBI:60033"/>
        <dbReference type="ChEBI" id="CHEBI:78435"/>
        <dbReference type="EC" id="2.4.99.28"/>
    </reaction>
</comment>
<dbReference type="PROSITE" id="PS00428">
    <property type="entry name" value="FTSW_RODA_SPOVE"/>
    <property type="match status" value="1"/>
</dbReference>
<dbReference type="HAMAP" id="MF_02079">
    <property type="entry name" value="PGT_RodA"/>
    <property type="match status" value="1"/>
</dbReference>
<dbReference type="InterPro" id="IPR018365">
    <property type="entry name" value="Cell_cycle_FtsW-rel_CS"/>
</dbReference>
<feature type="transmembrane region" description="Helical" evidence="11">
    <location>
        <begin position="151"/>
        <end position="174"/>
    </location>
</feature>
<dbReference type="InterPro" id="IPR011923">
    <property type="entry name" value="RodA/MrdB"/>
</dbReference>
<dbReference type="GO" id="GO:0051301">
    <property type="term" value="P:cell division"/>
    <property type="evidence" value="ECO:0007669"/>
    <property type="project" value="InterPro"/>
</dbReference>
<comment type="function">
    <text evidence="11">Peptidoglycan polymerase that is essential for cell wall elongation.</text>
</comment>
<dbReference type="UniPathway" id="UPA00219"/>
<dbReference type="EC" id="2.4.99.28" evidence="11"/>
<gene>
    <name evidence="11" type="primary">rodA</name>
    <name evidence="12" type="ORF">CDV28_10165</name>
</gene>
<dbReference type="GO" id="GO:0032153">
    <property type="term" value="C:cell division site"/>
    <property type="evidence" value="ECO:0007669"/>
    <property type="project" value="TreeGrafter"/>
</dbReference>
<dbReference type="GO" id="GO:0008955">
    <property type="term" value="F:peptidoglycan glycosyltransferase activity"/>
    <property type="evidence" value="ECO:0007669"/>
    <property type="project" value="UniProtKB-UniRule"/>
</dbReference>
<evidence type="ECO:0000313" key="12">
    <source>
        <dbReference type="EMBL" id="TAA76167.1"/>
    </source>
</evidence>
<evidence type="ECO:0000256" key="8">
    <source>
        <dbReference type="ARBA" id="ARBA00022989"/>
    </source>
</evidence>
<evidence type="ECO:0000256" key="9">
    <source>
        <dbReference type="ARBA" id="ARBA00023136"/>
    </source>
</evidence>
<evidence type="ECO:0000256" key="2">
    <source>
        <dbReference type="ARBA" id="ARBA00022475"/>
    </source>
</evidence>
<dbReference type="GO" id="GO:0005886">
    <property type="term" value="C:plasma membrane"/>
    <property type="evidence" value="ECO:0007669"/>
    <property type="project" value="UniProtKB-SubCell"/>
</dbReference>
<dbReference type="EMBL" id="NQJD01000001">
    <property type="protein sequence ID" value="TAA76167.1"/>
    <property type="molecule type" value="Genomic_DNA"/>
</dbReference>
<dbReference type="GO" id="GO:0071555">
    <property type="term" value="P:cell wall organization"/>
    <property type="evidence" value="ECO:0007669"/>
    <property type="project" value="UniProtKB-KW"/>
</dbReference>
<comment type="caution">
    <text evidence="12">The sequence shown here is derived from an EMBL/GenBank/DDBJ whole genome shotgun (WGS) entry which is preliminary data.</text>
</comment>
<keyword evidence="13" id="KW-1185">Reference proteome</keyword>
<dbReference type="NCBIfam" id="TIGR02210">
    <property type="entry name" value="rodA_shape"/>
    <property type="match status" value="1"/>
</dbReference>
<evidence type="ECO:0000256" key="5">
    <source>
        <dbReference type="ARBA" id="ARBA00022692"/>
    </source>
</evidence>
<evidence type="ECO:0000256" key="3">
    <source>
        <dbReference type="ARBA" id="ARBA00022676"/>
    </source>
</evidence>
<evidence type="ECO:0000256" key="6">
    <source>
        <dbReference type="ARBA" id="ARBA00022960"/>
    </source>
</evidence>
<dbReference type="PANTHER" id="PTHR30474">
    <property type="entry name" value="CELL CYCLE PROTEIN"/>
    <property type="match status" value="1"/>
</dbReference>
<organism evidence="12 13">
    <name type="scientific">Candidatus Electronema aureum</name>
    <dbReference type="NCBI Taxonomy" id="2005002"/>
    <lineage>
        <taxon>Bacteria</taxon>
        <taxon>Pseudomonadati</taxon>
        <taxon>Thermodesulfobacteriota</taxon>
        <taxon>Desulfobulbia</taxon>
        <taxon>Desulfobulbales</taxon>
        <taxon>Desulfobulbaceae</taxon>
        <taxon>Candidatus Electronema</taxon>
    </lineage>
</organism>